<organism evidence="2 5">
    <name type="scientific">Pediococcus parvulus</name>
    <dbReference type="NCBI Taxonomy" id="54062"/>
    <lineage>
        <taxon>Bacteria</taxon>
        <taxon>Bacillati</taxon>
        <taxon>Bacillota</taxon>
        <taxon>Bacilli</taxon>
        <taxon>Lactobacillales</taxon>
        <taxon>Lactobacillaceae</taxon>
        <taxon>Pediococcus</taxon>
    </lineage>
</organism>
<dbReference type="EMBL" id="LXND01000020">
    <property type="protein sequence ID" value="OAD64880.1"/>
    <property type="molecule type" value="Genomic_DNA"/>
</dbReference>
<dbReference type="Pfam" id="PF14493">
    <property type="entry name" value="HTH_40"/>
    <property type="match status" value="1"/>
</dbReference>
<evidence type="ECO:0000313" key="4">
    <source>
        <dbReference type="Proteomes" id="UP000077280"/>
    </source>
</evidence>
<dbReference type="Proteomes" id="UP001275867">
    <property type="component" value="Unassembled WGS sequence"/>
</dbReference>
<dbReference type="AlphaFoldDB" id="A0AAP5TBN1"/>
<protein>
    <recommendedName>
        <fullName evidence="1">Helicase Helix-turn-helix domain-containing protein</fullName>
    </recommendedName>
</protein>
<evidence type="ECO:0000313" key="3">
    <source>
        <dbReference type="EMBL" id="OAD64880.1"/>
    </source>
</evidence>
<dbReference type="Proteomes" id="UP000077280">
    <property type="component" value="Unassembled WGS sequence"/>
</dbReference>
<dbReference type="EMBL" id="WERX01000004">
    <property type="protein sequence ID" value="MDV7693686.1"/>
    <property type="molecule type" value="Genomic_DNA"/>
</dbReference>
<evidence type="ECO:0000313" key="2">
    <source>
        <dbReference type="EMBL" id="MDV7693686.1"/>
    </source>
</evidence>
<dbReference type="InterPro" id="IPR029491">
    <property type="entry name" value="Helicase_HTH"/>
</dbReference>
<evidence type="ECO:0000259" key="1">
    <source>
        <dbReference type="Pfam" id="PF14493"/>
    </source>
</evidence>
<accession>A0AAP5TBN1</accession>
<reference evidence="3 4" key="1">
    <citation type="submission" date="2016-05" db="EMBL/GenBank/DDBJ databases">
        <title>Draft genome sequence of Pediococcus parvulus 2.6, a probiotic beta-glucan producer strain.</title>
        <authorList>
            <person name="Mohedano M.L."/>
            <person name="Perez-Ramos A."/>
            <person name="Duenas M.T."/>
            <person name="Lamontanara A."/>
            <person name="Orru L."/>
            <person name="Spano G."/>
            <person name="Capozzi V."/>
            <person name="Lopez P."/>
        </authorList>
    </citation>
    <scope>NUCLEOTIDE SEQUENCE [LARGE SCALE GENOMIC DNA]</scope>
    <source>
        <strain evidence="3 4">2.6</strain>
    </source>
</reference>
<sequence>MKKDLTFSDFLLQFLSTEEWRRPKVLLNNLIGRRTVSNLFWGAQYGLLPFFNLFSKLSADDFELALKRLHKRGLIESQQDGKVLLTKTGKQEQKSVIDYISQFHFRGIGLHTNLNNIQQCLNLVIQITSEFSYQNNRYYPLQYSGQTMARAKQWFVKNKSIELPRKLHAELTDFLLTIPADEANAFTNSMIGHDDFGLTDQQIETALNVTPFNWKLRSLSLVAAFVKWASADSDTHFLCQQIVSPWLTTSALSTSSALSYQLYLKNTNLQAVANCRRVKLNTIKEHLLEAAILTPSFPFQLILPNKFSSDLETYLGARTINQWQFDEVSKLDSQFSFFEFRLLQIERGHIQYAN</sequence>
<dbReference type="RefSeq" id="WP_057782281.1">
    <property type="nucleotide sequence ID" value="NZ_BJWE01000001.1"/>
</dbReference>
<name>A0AAP5TBN1_9LACO</name>
<proteinExistence type="predicted"/>
<keyword evidence="4" id="KW-1185">Reference proteome</keyword>
<feature type="domain" description="Helicase Helix-turn-helix" evidence="1">
    <location>
        <begin position="257"/>
        <end position="343"/>
    </location>
</feature>
<reference evidence="2" key="2">
    <citation type="submission" date="2019-10" db="EMBL/GenBank/DDBJ databases">
        <title>Malate fermentation in French cider.</title>
        <authorList>
            <person name="Cousin F.J."/>
            <person name="Medina Fernandez S."/>
            <person name="Misery B."/>
            <person name="Laplace J.-M."/>
            <person name="Cretenet M."/>
        </authorList>
    </citation>
    <scope>NUCLEOTIDE SEQUENCE</scope>
    <source>
        <strain evidence="2">UCMA15901</strain>
    </source>
</reference>
<comment type="caution">
    <text evidence="2">The sequence shown here is derived from an EMBL/GenBank/DDBJ whole genome shotgun (WGS) entry which is preliminary data.</text>
</comment>
<gene>
    <name evidence="3" type="ORF">A7K95_02380</name>
    <name evidence="2" type="ORF">GA842_02085</name>
</gene>
<evidence type="ECO:0000313" key="5">
    <source>
        <dbReference type="Proteomes" id="UP001275867"/>
    </source>
</evidence>